<feature type="region of interest" description="Disordered" evidence="9">
    <location>
        <begin position="513"/>
        <end position="555"/>
    </location>
</feature>
<organism evidence="11 12">
    <name type="scientific">Zasmidium cellare ATCC 36951</name>
    <dbReference type="NCBI Taxonomy" id="1080233"/>
    <lineage>
        <taxon>Eukaryota</taxon>
        <taxon>Fungi</taxon>
        <taxon>Dikarya</taxon>
        <taxon>Ascomycota</taxon>
        <taxon>Pezizomycotina</taxon>
        <taxon>Dothideomycetes</taxon>
        <taxon>Dothideomycetidae</taxon>
        <taxon>Mycosphaerellales</taxon>
        <taxon>Mycosphaerellaceae</taxon>
        <taxon>Zasmidium</taxon>
    </lineage>
</organism>
<feature type="compositionally biased region" description="Pro residues" evidence="9">
    <location>
        <begin position="369"/>
        <end position="380"/>
    </location>
</feature>
<gene>
    <name evidence="11" type="ORF">M409DRAFT_59272</name>
</gene>
<dbReference type="PANTHER" id="PTHR23114:SF17">
    <property type="entry name" value="M7GPPPN-MRNA HYDROLASE"/>
    <property type="match status" value="1"/>
</dbReference>
<dbReference type="Pfam" id="PF00293">
    <property type="entry name" value="NUDIX"/>
    <property type="match status" value="1"/>
</dbReference>
<feature type="compositionally biased region" description="Low complexity" evidence="9">
    <location>
        <begin position="862"/>
        <end position="873"/>
    </location>
</feature>
<dbReference type="GO" id="GO:0000932">
    <property type="term" value="C:P-body"/>
    <property type="evidence" value="ECO:0007669"/>
    <property type="project" value="TreeGrafter"/>
</dbReference>
<dbReference type="SUPFAM" id="SSF55811">
    <property type="entry name" value="Nudix"/>
    <property type="match status" value="1"/>
</dbReference>
<dbReference type="GO" id="GO:0030145">
    <property type="term" value="F:manganese ion binding"/>
    <property type="evidence" value="ECO:0007669"/>
    <property type="project" value="InterPro"/>
</dbReference>
<dbReference type="GO" id="GO:0140933">
    <property type="term" value="F:5'-(N(7)-methylguanosine 5'-triphospho)-[mRNA] hydrolase activity"/>
    <property type="evidence" value="ECO:0007669"/>
    <property type="project" value="InterPro"/>
</dbReference>
<sequence length="1036" mass="111884">MAEAEAVDSPFTRMTLGDCLDDLTVRFLLNLPPGELSSIPRLCFQVEEAQWFYEDFIRPLNPALPGLNLRDFLLTLFRHCPLLSGFDATQHVAAYEQFLEYKTRVPVRGAILMNDDMDKVLLVRGWKKGSRWSFPRGKINKDEPDLDCAIREVYEETGFDIEGAGLVESNMQGGHVKSIDVTMREQHMKLFVFRGVSLDTYFEPKTRKEISKIQWYNVKDLPGFKKAKGVAGQGQGEAAATKFYMVAPFLGHLKKWIGQQRRSDSTAAQAQHGRNLSAANNGFSTGITEDEGDTEAELGSEGAHRHVDRSADELKRLLSIGGPAMELPHQGNVETGGQANSLLAMLHGGRPAAGGDSIPHTPFEQIDPAFPPKEPETPQPRHPRDPAVGFQQAVPSFPYSPQQLQQHQQQVHRNYSVPIHGMDRPTSGHFQPSQQPSQGAVPPHMQQQFAQSQQRQHSMPSFPPGQAMGPHFNYNQVPGAQNGRPHSHGPLHPQFANMPQFAGLALPLASPLNPVGDSSKPPGFPFDQILNANQKPIGSDPSMPEPSKLPPPKLNAHSAKLLDAFKSSSAAKSTVTDIQSRSSNGQRAGSQQQAALLDLFKKSPAPVAQENPAPASPALTDSTEKPVQPQASARRPTLNEITRTLPPTPTIKAPASPASSTQTVRPQPPKEAVAPVQPALPTQPKTHVRTQPAQTMQARTVEEMMDRPKSRGQLYDPANPQKFVRGSSQTRVEEPTEPKPPVAILQKPKTIQTSRSPKASPQVKPNQLPTEKASAPPQISILQRPGSSAGRAPRSPIPQSPLRHESAKPTFQPHVLKRPSGGDENAATLRQDSINITPGDDKKNHLLSLFGKSSGTASGLTPSPNVAGSSVPVSPNPPENGQQKNALLGLFNGAAAPEVEAKTPEPPAAPQILPERNPSSQGQQPNGSQQAAQQVLLSLFKKPSSGGGDSPGTPISPFTLGTPATKQPPLKQQLPLSTQGLEPRSRLGSLATLDGNGPTSGQQTPRSATPTEQTKGFLLDYLNGVVQKEGHRGARK</sequence>
<feature type="region of interest" description="Disordered" evidence="9">
    <location>
        <begin position="418"/>
        <end position="496"/>
    </location>
</feature>
<keyword evidence="5" id="KW-0479">Metal-binding</keyword>
<feature type="compositionally biased region" description="Polar residues" evidence="9">
    <location>
        <begin position="428"/>
        <end position="438"/>
    </location>
</feature>
<feature type="compositionally biased region" description="Low complexity" evidence="9">
    <location>
        <begin position="885"/>
        <end position="896"/>
    </location>
</feature>
<comment type="subcellular location">
    <subcellularLocation>
        <location evidence="2">Cytoplasm</location>
    </subcellularLocation>
</comment>
<feature type="compositionally biased region" description="Low complexity" evidence="9">
    <location>
        <begin position="446"/>
        <end position="456"/>
    </location>
</feature>
<evidence type="ECO:0000256" key="5">
    <source>
        <dbReference type="ARBA" id="ARBA00022723"/>
    </source>
</evidence>
<dbReference type="Proteomes" id="UP000799537">
    <property type="component" value="Unassembled WGS sequence"/>
</dbReference>
<evidence type="ECO:0000256" key="2">
    <source>
        <dbReference type="ARBA" id="ARBA00004496"/>
    </source>
</evidence>
<keyword evidence="6" id="KW-0378">Hydrolase</keyword>
<dbReference type="InterPro" id="IPR000086">
    <property type="entry name" value="NUDIX_hydrolase_dom"/>
</dbReference>
<evidence type="ECO:0000256" key="8">
    <source>
        <dbReference type="ARBA" id="ARBA00023211"/>
    </source>
</evidence>
<evidence type="ECO:0000313" key="12">
    <source>
        <dbReference type="Proteomes" id="UP000799537"/>
    </source>
</evidence>
<dbReference type="InterPro" id="IPR007722">
    <property type="entry name" value="DCP2_BoxA"/>
</dbReference>
<dbReference type="Pfam" id="PF05026">
    <property type="entry name" value="DCP2"/>
    <property type="match status" value="1"/>
</dbReference>
<dbReference type="PROSITE" id="PS51462">
    <property type="entry name" value="NUDIX"/>
    <property type="match status" value="1"/>
</dbReference>
<feature type="compositionally biased region" description="Polar residues" evidence="9">
    <location>
        <begin position="997"/>
        <end position="1014"/>
    </location>
</feature>
<dbReference type="GeneID" id="54567411"/>
<feature type="compositionally biased region" description="Polar residues" evidence="9">
    <location>
        <begin position="265"/>
        <end position="287"/>
    </location>
</feature>
<feature type="compositionally biased region" description="Basic and acidic residues" evidence="9">
    <location>
        <begin position="700"/>
        <end position="709"/>
    </location>
</feature>
<feature type="compositionally biased region" description="Polar residues" evidence="9">
    <location>
        <begin position="568"/>
        <end position="594"/>
    </location>
</feature>
<dbReference type="RefSeq" id="XP_033662160.1">
    <property type="nucleotide sequence ID" value="XM_033814139.1"/>
</dbReference>
<evidence type="ECO:0000256" key="7">
    <source>
        <dbReference type="ARBA" id="ARBA00022884"/>
    </source>
</evidence>
<proteinExistence type="inferred from homology"/>
<keyword evidence="4" id="KW-0963">Cytoplasm</keyword>
<feature type="domain" description="Nudix hydrolase" evidence="10">
    <location>
        <begin position="103"/>
        <end position="237"/>
    </location>
</feature>
<feature type="compositionally biased region" description="Polar residues" evidence="9">
    <location>
        <begin position="851"/>
        <end position="861"/>
    </location>
</feature>
<feature type="compositionally biased region" description="Acidic residues" evidence="9">
    <location>
        <begin position="288"/>
        <end position="298"/>
    </location>
</feature>
<keyword evidence="8" id="KW-0464">Manganese</keyword>
<dbReference type="GO" id="GO:0003723">
    <property type="term" value="F:RNA binding"/>
    <property type="evidence" value="ECO:0007669"/>
    <property type="project" value="UniProtKB-KW"/>
</dbReference>
<feature type="region of interest" description="Disordered" evidence="9">
    <location>
        <begin position="261"/>
        <end position="309"/>
    </location>
</feature>
<dbReference type="CDD" id="cd03672">
    <property type="entry name" value="NUDIX_Dcp2p_Nudt20"/>
    <property type="match status" value="1"/>
</dbReference>
<keyword evidence="7" id="KW-0694">RNA-binding</keyword>
<dbReference type="Gene3D" id="3.90.79.10">
    <property type="entry name" value="Nucleoside Triphosphate Pyrophosphohydrolase"/>
    <property type="match status" value="1"/>
</dbReference>
<dbReference type="GO" id="GO:0000184">
    <property type="term" value="P:nuclear-transcribed mRNA catabolic process, nonsense-mediated decay"/>
    <property type="evidence" value="ECO:0007669"/>
    <property type="project" value="InterPro"/>
</dbReference>
<reference evidence="11" key="1">
    <citation type="journal article" date="2020" name="Stud. Mycol.">
        <title>101 Dothideomycetes genomes: a test case for predicting lifestyles and emergence of pathogens.</title>
        <authorList>
            <person name="Haridas S."/>
            <person name="Albert R."/>
            <person name="Binder M."/>
            <person name="Bloem J."/>
            <person name="Labutti K."/>
            <person name="Salamov A."/>
            <person name="Andreopoulos B."/>
            <person name="Baker S."/>
            <person name="Barry K."/>
            <person name="Bills G."/>
            <person name="Bluhm B."/>
            <person name="Cannon C."/>
            <person name="Castanera R."/>
            <person name="Culley D."/>
            <person name="Daum C."/>
            <person name="Ezra D."/>
            <person name="Gonzalez J."/>
            <person name="Henrissat B."/>
            <person name="Kuo A."/>
            <person name="Liang C."/>
            <person name="Lipzen A."/>
            <person name="Lutzoni F."/>
            <person name="Magnuson J."/>
            <person name="Mondo S."/>
            <person name="Nolan M."/>
            <person name="Ohm R."/>
            <person name="Pangilinan J."/>
            <person name="Park H.-J."/>
            <person name="Ramirez L."/>
            <person name="Alfaro M."/>
            <person name="Sun H."/>
            <person name="Tritt A."/>
            <person name="Yoshinaga Y."/>
            <person name="Zwiers L.-H."/>
            <person name="Turgeon B."/>
            <person name="Goodwin S."/>
            <person name="Spatafora J."/>
            <person name="Crous P."/>
            <person name="Grigoriev I."/>
        </authorList>
    </citation>
    <scope>NUCLEOTIDE SEQUENCE</scope>
    <source>
        <strain evidence="11">ATCC 36951</strain>
    </source>
</reference>
<dbReference type="AlphaFoldDB" id="A0A6A6C2J7"/>
<dbReference type="InterPro" id="IPR015797">
    <property type="entry name" value="NUDIX_hydrolase-like_dom_sf"/>
</dbReference>
<feature type="compositionally biased region" description="Pro residues" evidence="9">
    <location>
        <begin position="543"/>
        <end position="553"/>
    </location>
</feature>
<dbReference type="EMBL" id="ML993620">
    <property type="protein sequence ID" value="KAF2161271.1"/>
    <property type="molecule type" value="Genomic_DNA"/>
</dbReference>
<dbReference type="OrthoDB" id="18996at2759"/>
<dbReference type="PANTHER" id="PTHR23114">
    <property type="entry name" value="M7GPPPN-MRNA HYDROLASE"/>
    <property type="match status" value="1"/>
</dbReference>
<evidence type="ECO:0000256" key="9">
    <source>
        <dbReference type="SAM" id="MobiDB-lite"/>
    </source>
</evidence>
<dbReference type="InterPro" id="IPR044099">
    <property type="entry name" value="Dcp2_NUDIX"/>
</dbReference>
<feature type="compositionally biased region" description="Low complexity" evidence="9">
    <location>
        <begin position="917"/>
        <end position="934"/>
    </location>
</feature>
<evidence type="ECO:0000256" key="4">
    <source>
        <dbReference type="ARBA" id="ARBA00022490"/>
    </source>
</evidence>
<feature type="region of interest" description="Disordered" evidence="9">
    <location>
        <begin position="568"/>
        <end position="1016"/>
    </location>
</feature>
<feature type="region of interest" description="Disordered" evidence="9">
    <location>
        <begin position="347"/>
        <end position="394"/>
    </location>
</feature>
<evidence type="ECO:0000256" key="3">
    <source>
        <dbReference type="ARBA" id="ARBA00005279"/>
    </source>
</evidence>
<evidence type="ECO:0000313" key="11">
    <source>
        <dbReference type="EMBL" id="KAF2161271.1"/>
    </source>
</evidence>
<dbReference type="InterPro" id="IPR036189">
    <property type="entry name" value="DCP2_BoxA_sf"/>
</dbReference>
<dbReference type="Gene3D" id="1.10.10.1050">
    <property type="entry name" value="Dcp2, box A domain"/>
    <property type="match status" value="1"/>
</dbReference>
<evidence type="ECO:0000256" key="1">
    <source>
        <dbReference type="ARBA" id="ARBA00001936"/>
    </source>
</evidence>
<keyword evidence="12" id="KW-1185">Reference proteome</keyword>
<comment type="cofactor">
    <cofactor evidence="1">
        <name>Mn(2+)</name>
        <dbReference type="ChEBI" id="CHEBI:29035"/>
    </cofactor>
</comment>
<protein>
    <recommendedName>
        <fullName evidence="10">Nudix hydrolase domain-containing protein</fullName>
    </recommendedName>
</protein>
<comment type="similarity">
    <text evidence="3">Belongs to the Nudix hydrolase family. DCP2 subfamily.</text>
</comment>
<dbReference type="InterPro" id="IPR020084">
    <property type="entry name" value="NUDIX_hydrolase_CS"/>
</dbReference>
<evidence type="ECO:0000259" key="10">
    <source>
        <dbReference type="PROSITE" id="PS51462"/>
    </source>
</evidence>
<dbReference type="SUPFAM" id="SSF140586">
    <property type="entry name" value="Dcp2 domain-like"/>
    <property type="match status" value="1"/>
</dbReference>
<dbReference type="SMART" id="SM01125">
    <property type="entry name" value="DCP2"/>
    <property type="match status" value="1"/>
</dbReference>
<dbReference type="GO" id="GO:0000290">
    <property type="term" value="P:deadenylation-dependent decapping of nuclear-transcribed mRNA"/>
    <property type="evidence" value="ECO:0007669"/>
    <property type="project" value="InterPro"/>
</dbReference>
<dbReference type="FunFam" id="3.90.79.10:FF:000003">
    <property type="entry name" value="M7GpppN-mRNA hydrolase isoform 2"/>
    <property type="match status" value="1"/>
</dbReference>
<feature type="compositionally biased region" description="Polar residues" evidence="9">
    <location>
        <begin position="683"/>
        <end position="698"/>
    </location>
</feature>
<evidence type="ECO:0000256" key="6">
    <source>
        <dbReference type="ARBA" id="ARBA00022801"/>
    </source>
</evidence>
<dbReference type="PROSITE" id="PS00893">
    <property type="entry name" value="NUDIX_BOX"/>
    <property type="match status" value="1"/>
</dbReference>
<accession>A0A6A6C2J7</accession>
<name>A0A6A6C2J7_ZASCE</name>
<feature type="compositionally biased region" description="Polar residues" evidence="9">
    <location>
        <begin position="749"/>
        <end position="769"/>
    </location>
</feature>